<protein>
    <submittedName>
        <fullName evidence="3">VanZ family protein</fullName>
    </submittedName>
</protein>
<dbReference type="Proteomes" id="UP000294853">
    <property type="component" value="Chromosome"/>
</dbReference>
<reference evidence="3 4" key="1">
    <citation type="submission" date="2019-03" db="EMBL/GenBank/DDBJ databases">
        <title>Three New Species of Nocardioides, Nocardioides euryhalodurans sp. nov., Nocardioides seonyuensis sp. nov. and Nocardioides eburneoflavus sp. nov. Iolated from Soil.</title>
        <authorList>
            <person name="Roh S.G."/>
            <person name="Lee C."/>
            <person name="Kim M.-K."/>
            <person name="Kim S.B."/>
        </authorList>
    </citation>
    <scope>NUCLEOTIDE SEQUENCE [LARGE SCALE GENOMIC DNA]</scope>
    <source>
        <strain evidence="3 4">MMS17-SY207-3</strain>
    </source>
</reference>
<name>A0A4P7IIC7_9ACTN</name>
<feature type="transmembrane region" description="Helical" evidence="1">
    <location>
        <begin position="7"/>
        <end position="28"/>
    </location>
</feature>
<dbReference type="InterPro" id="IPR006976">
    <property type="entry name" value="VanZ-like"/>
</dbReference>
<evidence type="ECO:0000256" key="1">
    <source>
        <dbReference type="SAM" id="Phobius"/>
    </source>
</evidence>
<evidence type="ECO:0000259" key="2">
    <source>
        <dbReference type="Pfam" id="PF04892"/>
    </source>
</evidence>
<organism evidence="3 4">
    <name type="scientific">Nocardioides seonyuensis</name>
    <dbReference type="NCBI Taxonomy" id="2518371"/>
    <lineage>
        <taxon>Bacteria</taxon>
        <taxon>Bacillati</taxon>
        <taxon>Actinomycetota</taxon>
        <taxon>Actinomycetes</taxon>
        <taxon>Propionibacteriales</taxon>
        <taxon>Nocardioidaceae</taxon>
        <taxon>Nocardioides</taxon>
    </lineage>
</organism>
<dbReference type="RefSeq" id="WP_135267622.1">
    <property type="nucleotide sequence ID" value="NZ_CP038436.1"/>
</dbReference>
<evidence type="ECO:0000313" key="4">
    <source>
        <dbReference type="Proteomes" id="UP000294853"/>
    </source>
</evidence>
<feature type="transmembrane region" description="Helical" evidence="1">
    <location>
        <begin position="156"/>
        <end position="177"/>
    </location>
</feature>
<keyword evidence="1" id="KW-0472">Membrane</keyword>
<evidence type="ECO:0000313" key="3">
    <source>
        <dbReference type="EMBL" id="QBX55631.1"/>
    </source>
</evidence>
<keyword evidence="1" id="KW-0812">Transmembrane</keyword>
<dbReference type="AlphaFoldDB" id="A0A4P7IIC7"/>
<feature type="transmembrane region" description="Helical" evidence="1">
    <location>
        <begin position="34"/>
        <end position="56"/>
    </location>
</feature>
<keyword evidence="1" id="KW-1133">Transmembrane helix</keyword>
<feature type="domain" description="VanZ-like" evidence="2">
    <location>
        <begin position="84"/>
        <end position="171"/>
    </location>
</feature>
<keyword evidence="4" id="KW-1185">Reference proteome</keyword>
<dbReference type="EMBL" id="CP038436">
    <property type="protein sequence ID" value="QBX55631.1"/>
    <property type="molecule type" value="Genomic_DNA"/>
</dbReference>
<gene>
    <name evidence="3" type="ORF">EXE58_09315</name>
</gene>
<dbReference type="OrthoDB" id="3777720at2"/>
<feature type="transmembrane region" description="Helical" evidence="1">
    <location>
        <begin position="117"/>
        <end position="136"/>
    </location>
</feature>
<sequence>MDQVGGIESMVLGAFVSGCFFGLVALALARAVGWVTAAAVAGFAWSVVVIALVTLLPLTAIDLQMPADASPDQCSTDYGGPAPEGFWIFSGTQRTLNTALFVPAGALLVLGAARWRVAAWVVVPAGLAALAAYSVGIEVAQLEVASIGRACDVTDVVDNVTGAIIGAALGLFLALVFRPWRHRRRPG</sequence>
<dbReference type="Pfam" id="PF04892">
    <property type="entry name" value="VanZ"/>
    <property type="match status" value="1"/>
</dbReference>
<accession>A0A4P7IIC7</accession>
<dbReference type="KEGG" id="nsn:EXE58_09315"/>
<proteinExistence type="predicted"/>